<dbReference type="EnsemblMetazoa" id="G10479.11">
    <property type="protein sequence ID" value="G10479.11:cds"/>
    <property type="gene ID" value="G10479"/>
</dbReference>
<dbReference type="SUPFAM" id="SSF103506">
    <property type="entry name" value="Mitochondrial carrier"/>
    <property type="match status" value="1"/>
</dbReference>
<dbReference type="RefSeq" id="XP_011447633.1">
    <property type="nucleotide sequence ID" value="XM_011449331.4"/>
</dbReference>
<dbReference type="RefSeq" id="XP_011447630.1">
    <property type="nucleotide sequence ID" value="XM_011449328.4"/>
</dbReference>
<keyword evidence="8 9" id="KW-0472">Membrane</keyword>
<comment type="similarity">
    <text evidence="2 10">Belongs to the mitochondrial carrier (TC 2.A.29) family.</text>
</comment>
<dbReference type="PRINTS" id="PR00926">
    <property type="entry name" value="MITOCARRIER"/>
</dbReference>
<evidence type="ECO:0000256" key="6">
    <source>
        <dbReference type="ARBA" id="ARBA00022989"/>
    </source>
</evidence>
<sequence>MDNEHVSPFYDYLAGAIAGSVGVVTGHPFDTVKVQLQIRQANLEVVSLRECFQAVKNQNLAKGFFRGLSWPMLSYGAINSVFFGVYGSTMKYLDADISGRTPPDYAKICMAGGLGGTCQLVLAVPIDVIKVVLQSQIPHGTTKYQGKYYKGPIEGTRDILRSRGLVGMYRGLPTQALRDIPASIAYFLIYEFLIYHGVKNFPNISSTLQSFVFGGVAGVVSWALIMPFDVMKSRIQADSDRKLYSGFWDCVVKSYRSNGIKIFFRGLSMTSLRAFPVNGMTLMTHMELLKLFGEKKHQQ</sequence>
<evidence type="ECO:0000256" key="7">
    <source>
        <dbReference type="ARBA" id="ARBA00023128"/>
    </source>
</evidence>
<evidence type="ECO:0000256" key="3">
    <source>
        <dbReference type="ARBA" id="ARBA00022448"/>
    </source>
</evidence>
<protein>
    <recommendedName>
        <fullName evidence="13">Solute carrier family 25 member 45</fullName>
    </recommendedName>
</protein>
<dbReference type="EnsemblMetazoa" id="G10479.6">
    <property type="protein sequence ID" value="G10479.6:cds"/>
    <property type="gene ID" value="G10479"/>
</dbReference>
<dbReference type="GO" id="GO:0005289">
    <property type="term" value="F:high-affinity L-arginine transmembrane transporter activity"/>
    <property type="evidence" value="ECO:0007669"/>
    <property type="project" value="TreeGrafter"/>
</dbReference>
<dbReference type="KEGG" id="crg:105342393"/>
<dbReference type="EnsemblMetazoa" id="G10479.1">
    <property type="protein sequence ID" value="G10479.1:cds"/>
    <property type="gene ID" value="G10479"/>
</dbReference>
<dbReference type="RefSeq" id="XP_011447632.1">
    <property type="nucleotide sequence ID" value="XM_011449330.4"/>
</dbReference>
<dbReference type="EnsemblMetazoa" id="G10479.12">
    <property type="protein sequence ID" value="G10479.12:cds"/>
    <property type="gene ID" value="G10479"/>
</dbReference>
<keyword evidence="12" id="KW-1185">Reference proteome</keyword>
<reference evidence="11" key="1">
    <citation type="submission" date="2022-08" db="UniProtKB">
        <authorList>
            <consortium name="EnsemblMetazoa"/>
        </authorList>
    </citation>
    <scope>IDENTIFICATION</scope>
    <source>
        <strain evidence="11">05x7-T-G4-1.051#20</strain>
    </source>
</reference>
<dbReference type="EnsemblMetazoa" id="G10479.7">
    <property type="protein sequence ID" value="G10479.7:cds"/>
    <property type="gene ID" value="G10479"/>
</dbReference>
<dbReference type="InterPro" id="IPR023395">
    <property type="entry name" value="MCP_dom_sf"/>
</dbReference>
<feature type="repeat" description="Solcar" evidence="9">
    <location>
        <begin position="205"/>
        <end position="291"/>
    </location>
</feature>
<dbReference type="GO" id="GO:1990575">
    <property type="term" value="P:mitochondrial L-ornithine transmembrane transport"/>
    <property type="evidence" value="ECO:0007669"/>
    <property type="project" value="TreeGrafter"/>
</dbReference>
<dbReference type="EnsemblMetazoa" id="G10479.4">
    <property type="protein sequence ID" value="G10479.4:cds"/>
    <property type="gene ID" value="G10479"/>
</dbReference>
<keyword evidence="7" id="KW-0496">Mitochondrion</keyword>
<evidence type="ECO:0000256" key="4">
    <source>
        <dbReference type="ARBA" id="ARBA00022692"/>
    </source>
</evidence>
<evidence type="ECO:0000256" key="9">
    <source>
        <dbReference type="PROSITE-ProRule" id="PRU00282"/>
    </source>
</evidence>
<keyword evidence="4 9" id="KW-0812">Transmembrane</keyword>
<evidence type="ECO:0000313" key="11">
    <source>
        <dbReference type="EnsemblMetazoa" id="G10479.9:cds"/>
    </source>
</evidence>
<dbReference type="InterPro" id="IPR018108">
    <property type="entry name" value="MCP_transmembrane"/>
</dbReference>
<dbReference type="InterPro" id="IPR002067">
    <property type="entry name" value="MCP"/>
</dbReference>
<evidence type="ECO:0000256" key="2">
    <source>
        <dbReference type="ARBA" id="ARBA00006375"/>
    </source>
</evidence>
<evidence type="ECO:0000256" key="1">
    <source>
        <dbReference type="ARBA" id="ARBA00004225"/>
    </source>
</evidence>
<evidence type="ECO:0000256" key="5">
    <source>
        <dbReference type="ARBA" id="ARBA00022737"/>
    </source>
</evidence>
<dbReference type="EnsemblMetazoa" id="G10479.10">
    <property type="protein sequence ID" value="G10479.10:cds"/>
    <property type="gene ID" value="G10479"/>
</dbReference>
<dbReference type="InterPro" id="IPR050567">
    <property type="entry name" value="Mitochondrial_Carrier"/>
</dbReference>
<dbReference type="EnsemblMetazoa" id="G10479.5">
    <property type="protein sequence ID" value="G10479.5:cds"/>
    <property type="gene ID" value="G10479"/>
</dbReference>
<keyword evidence="3 10" id="KW-0813">Transport</keyword>
<dbReference type="EnsemblMetazoa" id="G10479.3">
    <property type="protein sequence ID" value="G10479.3:cds"/>
    <property type="gene ID" value="G10479"/>
</dbReference>
<dbReference type="RefSeq" id="XP_011447631.1">
    <property type="nucleotide sequence ID" value="XM_011449329.4"/>
</dbReference>
<name>A0A8W8HPL1_MAGGI</name>
<feature type="repeat" description="Solcar" evidence="9">
    <location>
        <begin position="6"/>
        <end position="92"/>
    </location>
</feature>
<keyword evidence="6" id="KW-1133">Transmembrane helix</keyword>
<dbReference type="OrthoDB" id="193856at2759"/>
<evidence type="ECO:0008006" key="13">
    <source>
        <dbReference type="Google" id="ProtNLM"/>
    </source>
</evidence>
<organism evidence="11 12">
    <name type="scientific">Magallana gigas</name>
    <name type="common">Pacific oyster</name>
    <name type="synonym">Crassostrea gigas</name>
    <dbReference type="NCBI Taxonomy" id="29159"/>
    <lineage>
        <taxon>Eukaryota</taxon>
        <taxon>Metazoa</taxon>
        <taxon>Spiralia</taxon>
        <taxon>Lophotrochozoa</taxon>
        <taxon>Mollusca</taxon>
        <taxon>Bivalvia</taxon>
        <taxon>Autobranchia</taxon>
        <taxon>Pteriomorphia</taxon>
        <taxon>Ostreida</taxon>
        <taxon>Ostreoidea</taxon>
        <taxon>Ostreidae</taxon>
        <taxon>Magallana</taxon>
    </lineage>
</organism>
<evidence type="ECO:0000313" key="12">
    <source>
        <dbReference type="Proteomes" id="UP000005408"/>
    </source>
</evidence>
<evidence type="ECO:0000256" key="8">
    <source>
        <dbReference type="ARBA" id="ARBA00023136"/>
    </source>
</evidence>
<dbReference type="EnsemblMetazoa" id="G10479.14">
    <property type="protein sequence ID" value="G10479.14:cds"/>
    <property type="gene ID" value="G10479"/>
</dbReference>
<dbReference type="PROSITE" id="PS50920">
    <property type="entry name" value="SOLCAR"/>
    <property type="match status" value="3"/>
</dbReference>
<feature type="repeat" description="Solcar" evidence="9">
    <location>
        <begin position="103"/>
        <end position="196"/>
    </location>
</feature>
<proteinExistence type="inferred from homology"/>
<evidence type="ECO:0000256" key="10">
    <source>
        <dbReference type="RuleBase" id="RU000488"/>
    </source>
</evidence>
<comment type="subcellular location">
    <subcellularLocation>
        <location evidence="1">Mitochondrion membrane</location>
        <topology evidence="1">Multi-pass membrane protein</topology>
    </subcellularLocation>
</comment>
<dbReference type="GO" id="GO:0031966">
    <property type="term" value="C:mitochondrial membrane"/>
    <property type="evidence" value="ECO:0007669"/>
    <property type="project" value="UniProtKB-SubCell"/>
</dbReference>
<dbReference type="Pfam" id="PF00153">
    <property type="entry name" value="Mito_carr"/>
    <property type="match status" value="3"/>
</dbReference>
<dbReference type="PANTHER" id="PTHR45624:SF1">
    <property type="entry name" value="SD08189P"/>
    <property type="match status" value="1"/>
</dbReference>
<dbReference type="Proteomes" id="UP000005408">
    <property type="component" value="Unassembled WGS sequence"/>
</dbReference>
<dbReference type="GeneID" id="105342393"/>
<dbReference type="OMA" id="GWGCTFP"/>
<dbReference type="AlphaFoldDB" id="A0A8W8HPL1"/>
<dbReference type="PANTHER" id="PTHR45624">
    <property type="entry name" value="MITOCHONDRIAL BASIC AMINO ACIDS TRANSPORTER-RELATED"/>
    <property type="match status" value="1"/>
</dbReference>
<accession>A0A8W8HPL1</accession>
<dbReference type="Gene3D" id="1.50.40.10">
    <property type="entry name" value="Mitochondrial carrier domain"/>
    <property type="match status" value="1"/>
</dbReference>
<dbReference type="EnsemblMetazoa" id="G10479.9">
    <property type="protein sequence ID" value="G10479.9:cds"/>
    <property type="gene ID" value="G10479"/>
</dbReference>
<dbReference type="EnsemblMetazoa" id="G10479.2">
    <property type="protein sequence ID" value="G10479.2:cds"/>
    <property type="gene ID" value="G10479"/>
</dbReference>
<keyword evidence="5" id="KW-0677">Repeat</keyword>